<keyword evidence="3" id="KW-0472">Membrane</keyword>
<name>A0A1M5PBL8_9HYPH</name>
<dbReference type="GO" id="GO:0016780">
    <property type="term" value="F:phosphotransferase activity, for other substituted phosphate groups"/>
    <property type="evidence" value="ECO:0007669"/>
    <property type="project" value="InterPro"/>
</dbReference>
<dbReference type="Proteomes" id="UP000184485">
    <property type="component" value="Unassembled WGS sequence"/>
</dbReference>
<accession>A0A1M5PBL8</accession>
<dbReference type="InterPro" id="IPR000462">
    <property type="entry name" value="CDP-OH_P_trans"/>
</dbReference>
<dbReference type="Gene3D" id="1.20.120.1760">
    <property type="match status" value="1"/>
</dbReference>
<gene>
    <name evidence="4" type="ORF">SAMN02745157_0116</name>
</gene>
<feature type="transmembrane region" description="Helical" evidence="3">
    <location>
        <begin position="110"/>
        <end position="128"/>
    </location>
</feature>
<feature type="transmembrane region" description="Helical" evidence="3">
    <location>
        <begin position="51"/>
        <end position="71"/>
    </location>
</feature>
<keyword evidence="3" id="KW-1133">Transmembrane helix</keyword>
<evidence type="ECO:0000256" key="1">
    <source>
        <dbReference type="ARBA" id="ARBA00022679"/>
    </source>
</evidence>
<reference evidence="4 5" key="1">
    <citation type="submission" date="2016-11" db="EMBL/GenBank/DDBJ databases">
        <authorList>
            <person name="Jaros S."/>
            <person name="Januszkiewicz K."/>
            <person name="Wedrychowicz H."/>
        </authorList>
    </citation>
    <scope>NUCLEOTIDE SEQUENCE [LARGE SCALE GENOMIC DNA]</scope>
    <source>
        <strain evidence="4 5">DSM 19436</strain>
    </source>
</reference>
<keyword evidence="3" id="KW-0812">Transmembrane</keyword>
<evidence type="ECO:0000313" key="5">
    <source>
        <dbReference type="Proteomes" id="UP000184485"/>
    </source>
</evidence>
<organism evidence="4 5">
    <name type="scientific">Kaistia soli DSM 19436</name>
    <dbReference type="NCBI Taxonomy" id="1122133"/>
    <lineage>
        <taxon>Bacteria</taxon>
        <taxon>Pseudomonadati</taxon>
        <taxon>Pseudomonadota</taxon>
        <taxon>Alphaproteobacteria</taxon>
        <taxon>Hyphomicrobiales</taxon>
        <taxon>Kaistiaceae</taxon>
        <taxon>Kaistia</taxon>
    </lineage>
</organism>
<dbReference type="OrthoDB" id="9782011at2"/>
<feature type="transmembrane region" description="Helical" evidence="3">
    <location>
        <begin position="148"/>
        <end position="165"/>
    </location>
</feature>
<dbReference type="GO" id="GO:0008654">
    <property type="term" value="P:phospholipid biosynthetic process"/>
    <property type="evidence" value="ECO:0007669"/>
    <property type="project" value="InterPro"/>
</dbReference>
<sequence length="254" mass="26312">MSIATVALDRISRLRRLLDTPSPSGVAVRLFAWALPLAMLTGSIAARVVPAGAVLATGLFAVMAAMAVAGLRNAYAHPRLGLCNMVTLGRAALASSLVAPLAASEPIPDGSAWLVVTVATIALALDGVDGWLARRDGLASPFGARFDMEVDAALGLILALLVFASGKLGPWVLALGSMRYAYVAAGLAMPWLNGPLPEAFRRKAICVAQIAALIALNAPIVSGMPATILAATATLALGWSFAIDILWLVQRRQP</sequence>
<evidence type="ECO:0000313" key="4">
    <source>
        <dbReference type="EMBL" id="SHG99077.1"/>
    </source>
</evidence>
<dbReference type="STRING" id="1122133.SAMN02745157_0116"/>
<evidence type="ECO:0000256" key="2">
    <source>
        <dbReference type="RuleBase" id="RU003750"/>
    </source>
</evidence>
<feature type="transmembrane region" description="Helical" evidence="3">
    <location>
        <begin position="228"/>
        <end position="249"/>
    </location>
</feature>
<dbReference type="EMBL" id="FQUP01000011">
    <property type="protein sequence ID" value="SHG99077.1"/>
    <property type="molecule type" value="Genomic_DNA"/>
</dbReference>
<proteinExistence type="inferred from homology"/>
<dbReference type="GO" id="GO:0016020">
    <property type="term" value="C:membrane"/>
    <property type="evidence" value="ECO:0007669"/>
    <property type="project" value="InterPro"/>
</dbReference>
<keyword evidence="5" id="KW-1185">Reference proteome</keyword>
<protein>
    <submittedName>
        <fullName evidence="4">Phosphatidylglycerophosphate synthase</fullName>
    </submittedName>
</protein>
<dbReference type="InterPro" id="IPR043130">
    <property type="entry name" value="CDP-OH_PTrfase_TM_dom"/>
</dbReference>
<dbReference type="RefSeq" id="WP_084527950.1">
    <property type="nucleotide sequence ID" value="NZ_FQUP01000011.1"/>
</dbReference>
<dbReference type="AlphaFoldDB" id="A0A1M5PBL8"/>
<comment type="similarity">
    <text evidence="2">Belongs to the CDP-alcohol phosphatidyltransferase class-I family.</text>
</comment>
<dbReference type="InterPro" id="IPR048254">
    <property type="entry name" value="CDP_ALCOHOL_P_TRANSF_CS"/>
</dbReference>
<keyword evidence="1 2" id="KW-0808">Transferase</keyword>
<evidence type="ECO:0000256" key="3">
    <source>
        <dbReference type="SAM" id="Phobius"/>
    </source>
</evidence>
<dbReference type="Pfam" id="PF01066">
    <property type="entry name" value="CDP-OH_P_transf"/>
    <property type="match status" value="1"/>
</dbReference>
<dbReference type="PROSITE" id="PS00379">
    <property type="entry name" value="CDP_ALCOHOL_P_TRANSF"/>
    <property type="match status" value="1"/>
</dbReference>